<dbReference type="HOGENOM" id="CLU_1481341_0_0_6"/>
<reference evidence="1 2" key="1">
    <citation type="submission" date="2012-06" db="EMBL/GenBank/DDBJ databases">
        <title>Complete sequence of Thiocystis violascens DSM 198.</title>
        <authorList>
            <consortium name="US DOE Joint Genome Institute"/>
            <person name="Lucas S."/>
            <person name="Han J."/>
            <person name="Lapidus A."/>
            <person name="Cheng J.-F."/>
            <person name="Goodwin L."/>
            <person name="Pitluck S."/>
            <person name="Peters L."/>
            <person name="Ovchinnikova G."/>
            <person name="Teshima H."/>
            <person name="Detter J.C."/>
            <person name="Han C."/>
            <person name="Tapia R."/>
            <person name="Land M."/>
            <person name="Hauser L."/>
            <person name="Kyrpides N."/>
            <person name="Ivanova N."/>
            <person name="Pagani I."/>
            <person name="Vogl K."/>
            <person name="Liu Z."/>
            <person name="Frigaard N.-U."/>
            <person name="Bryant D."/>
            <person name="Woyke T."/>
        </authorList>
    </citation>
    <scope>NUCLEOTIDE SEQUENCE [LARGE SCALE GENOMIC DNA]</scope>
    <source>
        <strain evidence="2">ATCC 17096 / DSM 198 / 6111</strain>
    </source>
</reference>
<gene>
    <name evidence="1" type="ordered locus">Thivi_1596</name>
</gene>
<dbReference type="EMBL" id="CP003154">
    <property type="protein sequence ID" value="AFL73583.1"/>
    <property type="molecule type" value="Genomic_DNA"/>
</dbReference>
<dbReference type="Gene3D" id="1.10.530.10">
    <property type="match status" value="1"/>
</dbReference>
<dbReference type="Proteomes" id="UP000006062">
    <property type="component" value="Chromosome"/>
</dbReference>
<organism evidence="1 2">
    <name type="scientific">Thiocystis violascens (strain ATCC 17096 / DSM 198 / 6111)</name>
    <name type="common">Chromatium violascens</name>
    <dbReference type="NCBI Taxonomy" id="765911"/>
    <lineage>
        <taxon>Bacteria</taxon>
        <taxon>Pseudomonadati</taxon>
        <taxon>Pseudomonadota</taxon>
        <taxon>Gammaproteobacteria</taxon>
        <taxon>Chromatiales</taxon>
        <taxon>Chromatiaceae</taxon>
        <taxon>Thiocystis</taxon>
    </lineage>
</organism>
<dbReference type="RefSeq" id="WP_014778049.1">
    <property type="nucleotide sequence ID" value="NC_018012.1"/>
</dbReference>
<accession>I3Y9B5</accession>
<dbReference type="SUPFAM" id="SSF53955">
    <property type="entry name" value="Lysozyme-like"/>
    <property type="match status" value="1"/>
</dbReference>
<evidence type="ECO:0000313" key="2">
    <source>
        <dbReference type="Proteomes" id="UP000006062"/>
    </source>
</evidence>
<dbReference type="InterPro" id="IPR023346">
    <property type="entry name" value="Lysozyme-like_dom_sf"/>
</dbReference>
<dbReference type="eggNOG" id="COG4678">
    <property type="taxonomic scope" value="Bacteria"/>
</dbReference>
<dbReference type="AlphaFoldDB" id="I3Y9B5"/>
<evidence type="ECO:0000313" key="1">
    <source>
        <dbReference type="EMBL" id="AFL73583.1"/>
    </source>
</evidence>
<proteinExistence type="predicted"/>
<dbReference type="STRING" id="765911.Thivi_1596"/>
<name>I3Y9B5_THIV6</name>
<sequence length="182" mass="19870">MRHPSTADGRFGQLLDLIAVPESHGNYNAWYNHADQHAVDLSTLTLDEVRTFQQQLLDAGNGGSAIGRYQFIPSTLEDLRERLELTGSERFTPALQDRLALVLARDAGVNDWVGGALPHDAFAHNLSKIWAGLPMDASNQSYHQGMGDNAARIDYTTVLDRLTAIRGGELLTTDASALMNAP</sequence>
<protein>
    <submittedName>
        <fullName evidence="1">Uncharacterized protein</fullName>
    </submittedName>
</protein>
<dbReference type="KEGG" id="tvi:Thivi_1596"/>
<keyword evidence="2" id="KW-1185">Reference proteome</keyword>